<accession>A0A9N9AJR4</accession>
<keyword evidence="12" id="KW-1207">Sterol metabolism</keyword>
<dbReference type="GO" id="GO:0032934">
    <property type="term" value="F:sterol binding"/>
    <property type="evidence" value="ECO:0007669"/>
    <property type="project" value="TreeGrafter"/>
</dbReference>
<dbReference type="GO" id="GO:0008203">
    <property type="term" value="P:cholesterol metabolic process"/>
    <property type="evidence" value="ECO:0007669"/>
    <property type="project" value="UniProtKB-KW"/>
</dbReference>
<dbReference type="EMBL" id="CAJVPI010000438">
    <property type="protein sequence ID" value="CAG8535179.1"/>
    <property type="molecule type" value="Genomic_DNA"/>
</dbReference>
<proteinExistence type="inferred from homology"/>
<dbReference type="Pfam" id="PF22314">
    <property type="entry name" value="NPC1_MLD"/>
    <property type="match status" value="1"/>
</dbReference>
<keyword evidence="3" id="KW-0813">Transport</keyword>
<keyword evidence="5 15" id="KW-0812">Transmembrane</keyword>
<keyword evidence="4" id="KW-0153">Cholesterol metabolism</keyword>
<dbReference type="PANTHER" id="PTHR45727:SF2">
    <property type="entry name" value="NPC INTRACELLULAR CHOLESTEROL TRANSPORTER 1"/>
    <property type="match status" value="1"/>
</dbReference>
<evidence type="ECO:0000256" key="16">
    <source>
        <dbReference type="SAM" id="SignalP"/>
    </source>
</evidence>
<dbReference type="Proteomes" id="UP000789739">
    <property type="component" value="Unassembled WGS sequence"/>
</dbReference>
<dbReference type="InterPro" id="IPR053958">
    <property type="entry name" value="HMGCR/SNAP/NPC1-like_SSD"/>
</dbReference>
<keyword evidence="19" id="KW-1185">Reference proteome</keyword>
<feature type="chain" id="PRO_5040290649" evidence="16">
    <location>
        <begin position="21"/>
        <end position="1267"/>
    </location>
</feature>
<feature type="transmembrane region" description="Helical" evidence="15">
    <location>
        <begin position="643"/>
        <end position="664"/>
    </location>
</feature>
<dbReference type="PROSITE" id="PS50156">
    <property type="entry name" value="SSD"/>
    <property type="match status" value="1"/>
</dbReference>
<evidence type="ECO:0000259" key="17">
    <source>
        <dbReference type="PROSITE" id="PS50156"/>
    </source>
</evidence>
<feature type="transmembrane region" description="Helical" evidence="15">
    <location>
        <begin position="794"/>
        <end position="813"/>
    </location>
</feature>
<gene>
    <name evidence="18" type="ORF">PBRASI_LOCUS4309</name>
</gene>
<comment type="caution">
    <text evidence="18">The sequence shown here is derived from an EMBL/GenBank/DDBJ whole genome shotgun (WGS) entry which is preliminary data.</text>
</comment>
<dbReference type="Pfam" id="PF16414">
    <property type="entry name" value="NPC1_N"/>
    <property type="match status" value="1"/>
</dbReference>
<name>A0A9N9AJR4_9GLOM</name>
<keyword evidence="7 15" id="KW-1133">Transmembrane helix</keyword>
<dbReference type="Gene3D" id="1.20.1640.10">
    <property type="entry name" value="Multidrug efflux transporter AcrB transmembrane domain"/>
    <property type="match status" value="2"/>
</dbReference>
<evidence type="ECO:0000313" key="19">
    <source>
        <dbReference type="Proteomes" id="UP000789739"/>
    </source>
</evidence>
<dbReference type="InterPro" id="IPR032190">
    <property type="entry name" value="NPC1_N"/>
</dbReference>
<keyword evidence="13" id="KW-0325">Glycoprotein</keyword>
<feature type="transmembrane region" description="Helical" evidence="15">
    <location>
        <begin position="1086"/>
        <end position="1108"/>
    </location>
</feature>
<evidence type="ECO:0000256" key="4">
    <source>
        <dbReference type="ARBA" id="ARBA00022548"/>
    </source>
</evidence>
<feature type="transmembrane region" description="Helical" evidence="15">
    <location>
        <begin position="263"/>
        <end position="284"/>
    </location>
</feature>
<dbReference type="InterPro" id="IPR000731">
    <property type="entry name" value="SSD"/>
</dbReference>
<feature type="transmembrane region" description="Helical" evidence="15">
    <location>
        <begin position="613"/>
        <end position="637"/>
    </location>
</feature>
<evidence type="ECO:0000256" key="3">
    <source>
        <dbReference type="ARBA" id="ARBA00022448"/>
    </source>
</evidence>
<protein>
    <submittedName>
        <fullName evidence="18">5563_t:CDS:1</fullName>
    </submittedName>
</protein>
<feature type="transmembrane region" description="Helical" evidence="15">
    <location>
        <begin position="685"/>
        <end position="709"/>
    </location>
</feature>
<evidence type="ECO:0000256" key="15">
    <source>
        <dbReference type="SAM" id="Phobius"/>
    </source>
</evidence>
<dbReference type="PANTHER" id="PTHR45727">
    <property type="entry name" value="NPC INTRACELLULAR CHOLESTEROL TRANSPORTER 1"/>
    <property type="match status" value="1"/>
</dbReference>
<dbReference type="GO" id="GO:0012505">
    <property type="term" value="C:endomembrane system"/>
    <property type="evidence" value="ECO:0007669"/>
    <property type="project" value="UniProtKB-SubCell"/>
</dbReference>
<feature type="transmembrane region" description="Helical" evidence="15">
    <location>
        <begin position="1115"/>
        <end position="1137"/>
    </location>
</feature>
<comment type="similarity">
    <text evidence="2">Belongs to the patched family.</text>
</comment>
<feature type="transmembrane region" description="Helical" evidence="15">
    <location>
        <begin position="1190"/>
        <end position="1213"/>
    </location>
</feature>
<evidence type="ECO:0000256" key="12">
    <source>
        <dbReference type="ARBA" id="ARBA00023166"/>
    </source>
</evidence>
<feature type="transmembrane region" description="Helical" evidence="15">
    <location>
        <begin position="580"/>
        <end position="601"/>
    </location>
</feature>
<feature type="signal peptide" evidence="16">
    <location>
        <begin position="1"/>
        <end position="20"/>
    </location>
</feature>
<feature type="domain" description="SSD" evidence="17">
    <location>
        <begin position="579"/>
        <end position="746"/>
    </location>
</feature>
<evidence type="ECO:0000256" key="9">
    <source>
        <dbReference type="ARBA" id="ARBA00023098"/>
    </source>
</evidence>
<comment type="subcellular location">
    <subcellularLocation>
        <location evidence="1">Endomembrane system</location>
        <topology evidence="1">Multi-pass membrane protein</topology>
    </subcellularLocation>
</comment>
<evidence type="ECO:0000256" key="6">
    <source>
        <dbReference type="ARBA" id="ARBA00022729"/>
    </source>
</evidence>
<evidence type="ECO:0000256" key="10">
    <source>
        <dbReference type="ARBA" id="ARBA00023136"/>
    </source>
</evidence>
<evidence type="ECO:0000256" key="13">
    <source>
        <dbReference type="ARBA" id="ARBA00023180"/>
    </source>
</evidence>
<keyword evidence="14" id="KW-0753">Steroid metabolism</keyword>
<evidence type="ECO:0000256" key="11">
    <source>
        <dbReference type="ARBA" id="ARBA00023157"/>
    </source>
</evidence>
<reference evidence="18" key="1">
    <citation type="submission" date="2021-06" db="EMBL/GenBank/DDBJ databases">
        <authorList>
            <person name="Kallberg Y."/>
            <person name="Tangrot J."/>
            <person name="Rosling A."/>
        </authorList>
    </citation>
    <scope>NUCLEOTIDE SEQUENCE</scope>
    <source>
        <strain evidence="18">BR232B</strain>
    </source>
</reference>
<keyword evidence="9" id="KW-0443">Lipid metabolism</keyword>
<dbReference type="GO" id="GO:0015918">
    <property type="term" value="P:sterol transport"/>
    <property type="evidence" value="ECO:0007669"/>
    <property type="project" value="UniProtKB-ARBA"/>
</dbReference>
<dbReference type="FunFam" id="1.20.1640.10:FF:000008">
    <property type="entry name" value="NPC intracellular cholesterol transporter 1"/>
    <property type="match status" value="1"/>
</dbReference>
<dbReference type="GO" id="GO:0016020">
    <property type="term" value="C:membrane"/>
    <property type="evidence" value="ECO:0007669"/>
    <property type="project" value="InterPro"/>
</dbReference>
<evidence type="ECO:0000256" key="5">
    <source>
        <dbReference type="ARBA" id="ARBA00022692"/>
    </source>
</evidence>
<keyword evidence="8" id="KW-0445">Lipid transport</keyword>
<evidence type="ECO:0000313" key="18">
    <source>
        <dbReference type="EMBL" id="CAG8535179.1"/>
    </source>
</evidence>
<feature type="transmembrane region" description="Helical" evidence="15">
    <location>
        <begin position="721"/>
        <end position="746"/>
    </location>
</feature>
<evidence type="ECO:0000256" key="2">
    <source>
        <dbReference type="ARBA" id="ARBA00005585"/>
    </source>
</evidence>
<dbReference type="GO" id="GO:0005319">
    <property type="term" value="F:lipid transporter activity"/>
    <property type="evidence" value="ECO:0007669"/>
    <property type="project" value="InterPro"/>
</dbReference>
<sequence length="1267" mass="141445">MRAIILSLLIIGTLFSYVKSDVHKEGYCVMRGQCGSKSSFGKQLNCPFNELAVNPEPDSALRSKLIDVCGPRFANSRTCCDSDQLDDLAANIKQVEALISSCPACWHNFLEFFCTFTCSPDQSLFVNVTSTGRSQTNQTIVTSVDFFVDEEYGKGFYDSCKDIKFAATNGYVMDFIGGGAKNYHEMLVYLGTERPGVGSPFQIDFPSEDTSGSFRPLNIAAKMCNDTDTDYRCSCVDCQTVCPMLDPTPEEKPQCTIGFISCWSFALLLIYVGLILGLAFAIFIKRLFDEKRNRAGFEPVALTEGGMDNFIDIEQNRRGYWLNNLLEDYFYQQGYICARYPWQTICVSMLIVSIASIGWSRFDVETDPVKLWVAPNSDSALQKDFFDSNFNPFYRTQQIFISNKVSSSPVVSYKNLKSLFQIEESIRHLKSNPNNYTLQDLCFHPNGDSCIVQSVAGYWQSDISNVDPETWDADLDSCAANPLYCLPDFQQPLKADMVLGGFEKGKYSKAKAMVMTFVLNNYVNNDEVQKAEEWEAALRTYLERLINGEVEDVDTTNLRISYSTESSLEKELNKSTNTDILTIAISYLVMFLYASIALGKLSTFPRLLIDSKFTLGICGIFIVLASVSTSVGIFSFLGIKVTLIIAEVIPFLVLAVGVDNIFILNHEFERLTLKSMGDERVEERIAKTLGYMGPSILLSALSETIAFGLGGVVTMPAVRNFALYAALAIWVDFSLQVTAFVAFLSLDARRQEEDRLDCFPCVRVEGVSERIEREGTLQRWTRKYYAPVLLNNKVKVVVVVLFVGIFLTSLSLVPKIELGLDQRIALPSDSYLVDYFDDLDDYFGVGPPVYFVAKDVNVTSLKGQQELCGRFSTCQSYSFANVLEQERKRAGVSYIAEPTAVWLDDFLHWLNPSLDMCCRFKKGTDQKELCGEFDDEDDCEVCFANREPKWNITMAGLPEGEEFIRFLDLWLNSQPNESCPLAGKAAYGDAIVVDKESAKVTASHFRTYHSPLKSQRDYIAAYHAAHRISEDIKYYTGVDVFPYSVFYIFFEQYAHIVRLTTEILLLAFISIFIVTTLLLGSLWSGLIVVGHVVMIVVDVLGVMAIWGVTLNAISLVNLVICVGIGVEFCVHIVRAFVVGGAGIDRDERAHRAITDVGSSVFSGITLTKFAGIVVLAFTRSKIFEVYYFRMYVAMVISGALHGLVLLPVVLSLIGGEGSGSGEEFDYHLFEDEDVFDGHPVRRGDNRMLVDDGGIDSDGSDEDVNIVA</sequence>
<feature type="transmembrane region" description="Helical" evidence="15">
    <location>
        <begin position="1062"/>
        <end position="1080"/>
    </location>
</feature>
<dbReference type="SUPFAM" id="SSF82866">
    <property type="entry name" value="Multidrug efflux transporter AcrB transmembrane domain"/>
    <property type="match status" value="2"/>
</dbReference>
<dbReference type="OrthoDB" id="6510177at2759"/>
<dbReference type="InterPro" id="IPR053956">
    <property type="entry name" value="NPC1_MLD"/>
</dbReference>
<keyword evidence="11" id="KW-1015">Disulfide bond</keyword>
<evidence type="ECO:0000256" key="14">
    <source>
        <dbReference type="ARBA" id="ARBA00023221"/>
    </source>
</evidence>
<dbReference type="NCBIfam" id="TIGR00917">
    <property type="entry name" value="2A060601"/>
    <property type="match status" value="1"/>
</dbReference>
<dbReference type="FunFam" id="1.20.1640.10:FF:000029">
    <property type="entry name" value="Putative Patched sphingolipid transporter"/>
    <property type="match status" value="1"/>
</dbReference>
<feature type="transmembrane region" description="Helical" evidence="15">
    <location>
        <begin position="1157"/>
        <end position="1178"/>
    </location>
</feature>
<evidence type="ECO:0000256" key="8">
    <source>
        <dbReference type="ARBA" id="ARBA00023055"/>
    </source>
</evidence>
<dbReference type="InterPro" id="IPR004765">
    <property type="entry name" value="NPC1-like"/>
</dbReference>
<evidence type="ECO:0000256" key="7">
    <source>
        <dbReference type="ARBA" id="ARBA00022989"/>
    </source>
</evidence>
<organism evidence="18 19">
    <name type="scientific">Paraglomus brasilianum</name>
    <dbReference type="NCBI Taxonomy" id="144538"/>
    <lineage>
        <taxon>Eukaryota</taxon>
        <taxon>Fungi</taxon>
        <taxon>Fungi incertae sedis</taxon>
        <taxon>Mucoromycota</taxon>
        <taxon>Glomeromycotina</taxon>
        <taxon>Glomeromycetes</taxon>
        <taxon>Paraglomerales</taxon>
        <taxon>Paraglomeraceae</taxon>
        <taxon>Paraglomus</taxon>
    </lineage>
</organism>
<keyword evidence="10 15" id="KW-0472">Membrane</keyword>
<keyword evidence="6 16" id="KW-0732">Signal</keyword>
<dbReference type="AlphaFoldDB" id="A0A9N9AJR4"/>
<dbReference type="Pfam" id="PF12349">
    <property type="entry name" value="Sterol-sensing"/>
    <property type="match status" value="1"/>
</dbReference>
<evidence type="ECO:0000256" key="1">
    <source>
        <dbReference type="ARBA" id="ARBA00004127"/>
    </source>
</evidence>